<dbReference type="FunCoup" id="Q54YJ8">
    <property type="interactions" value="877"/>
</dbReference>
<name>Q54YJ8_DICDI</name>
<reference evidence="1 2" key="1">
    <citation type="journal article" date="2005" name="Nature">
        <title>The genome of the social amoeba Dictyostelium discoideum.</title>
        <authorList>
            <consortium name="The Dictyostelium discoideum Sequencing Consortium"/>
            <person name="Eichinger L."/>
            <person name="Pachebat J.A."/>
            <person name="Glockner G."/>
            <person name="Rajandream M.A."/>
            <person name="Sucgang R."/>
            <person name="Berriman M."/>
            <person name="Song J."/>
            <person name="Olsen R."/>
            <person name="Szafranski K."/>
            <person name="Xu Q."/>
            <person name="Tunggal B."/>
            <person name="Kummerfeld S."/>
            <person name="Madera M."/>
            <person name="Konfortov B.A."/>
            <person name="Rivero F."/>
            <person name="Bankier A.T."/>
            <person name="Lehmann R."/>
            <person name="Hamlin N."/>
            <person name="Davies R."/>
            <person name="Gaudet P."/>
            <person name="Fey P."/>
            <person name="Pilcher K."/>
            <person name="Chen G."/>
            <person name="Saunders D."/>
            <person name="Sodergren E."/>
            <person name="Davis P."/>
            <person name="Kerhornou A."/>
            <person name="Nie X."/>
            <person name="Hall N."/>
            <person name="Anjard C."/>
            <person name="Hemphill L."/>
            <person name="Bason N."/>
            <person name="Farbrother P."/>
            <person name="Desany B."/>
            <person name="Just E."/>
            <person name="Morio T."/>
            <person name="Rost R."/>
            <person name="Churcher C."/>
            <person name="Cooper J."/>
            <person name="Haydock S."/>
            <person name="van Driessche N."/>
            <person name="Cronin A."/>
            <person name="Goodhead I."/>
            <person name="Muzny D."/>
            <person name="Mourier T."/>
            <person name="Pain A."/>
            <person name="Lu M."/>
            <person name="Harper D."/>
            <person name="Lindsay R."/>
            <person name="Hauser H."/>
            <person name="James K."/>
            <person name="Quiles M."/>
            <person name="Madan Babu M."/>
            <person name="Saito T."/>
            <person name="Buchrieser C."/>
            <person name="Wardroper A."/>
            <person name="Felder M."/>
            <person name="Thangavelu M."/>
            <person name="Johnson D."/>
            <person name="Knights A."/>
            <person name="Loulseged H."/>
            <person name="Mungall K."/>
            <person name="Oliver K."/>
            <person name="Price C."/>
            <person name="Quail M.A."/>
            <person name="Urushihara H."/>
            <person name="Hernandez J."/>
            <person name="Rabbinowitsch E."/>
            <person name="Steffen D."/>
            <person name="Sanders M."/>
            <person name="Ma J."/>
            <person name="Kohara Y."/>
            <person name="Sharp S."/>
            <person name="Simmonds M."/>
            <person name="Spiegler S."/>
            <person name="Tivey A."/>
            <person name="Sugano S."/>
            <person name="White B."/>
            <person name="Walker D."/>
            <person name="Woodward J."/>
            <person name="Winckler T."/>
            <person name="Tanaka Y."/>
            <person name="Shaulsky G."/>
            <person name="Schleicher M."/>
            <person name="Weinstock G."/>
            <person name="Rosenthal A."/>
            <person name="Cox E.C."/>
            <person name="Chisholm R.L."/>
            <person name="Gibbs R."/>
            <person name="Loomis W.F."/>
            <person name="Platzer M."/>
            <person name="Kay R.R."/>
            <person name="Williams J."/>
            <person name="Dear P.H."/>
            <person name="Noegel A.A."/>
            <person name="Barrell B."/>
            <person name="Kuspa A."/>
        </authorList>
    </citation>
    <scope>NUCLEOTIDE SEQUENCE [LARGE SCALE GENOMIC DNA]</scope>
    <source>
        <strain evidence="1 2">AX4</strain>
    </source>
</reference>
<accession>Q54YJ8</accession>
<evidence type="ECO:0000313" key="1">
    <source>
        <dbReference type="EMBL" id="EAL68273.1"/>
    </source>
</evidence>
<sequence>MEQLNSNFNEMNEVKLKMALSFICNKSKQPPAKLQGIFSTFGIDQNKEFYYNYLDYKKNVNHKNNNKLISKKQQQQCNLFHPYSSNSKKIKNQNHQNLSAIQSLSNFITDNIIII</sequence>
<comment type="caution">
    <text evidence="1">The sequence shown here is derived from an EMBL/GenBank/DDBJ whole genome shotgun (WGS) entry which is preliminary data.</text>
</comment>
<dbReference type="EMBL" id="AAFI02000023">
    <property type="protein sequence ID" value="EAL68273.1"/>
    <property type="molecule type" value="Genomic_DNA"/>
</dbReference>
<protein>
    <submittedName>
        <fullName evidence="1">Uncharacterized protein</fullName>
    </submittedName>
</protein>
<dbReference type="InParanoid" id="Q54YJ8"/>
<dbReference type="KEGG" id="ddi:DDB_G0278201"/>
<dbReference type="RefSeq" id="XP_642204.1">
    <property type="nucleotide sequence ID" value="XM_637112.1"/>
</dbReference>
<dbReference type="GeneID" id="8621411"/>
<dbReference type="VEuPathDB" id="AmoebaDB:DDB_G0278201"/>
<evidence type="ECO:0000313" key="2">
    <source>
        <dbReference type="Proteomes" id="UP000002195"/>
    </source>
</evidence>
<dbReference type="Proteomes" id="UP000002195">
    <property type="component" value="Unassembled WGS sequence"/>
</dbReference>
<keyword evidence="2" id="KW-1185">Reference proteome</keyword>
<organism evidence="1 2">
    <name type="scientific">Dictyostelium discoideum</name>
    <name type="common">Social amoeba</name>
    <dbReference type="NCBI Taxonomy" id="44689"/>
    <lineage>
        <taxon>Eukaryota</taxon>
        <taxon>Amoebozoa</taxon>
        <taxon>Evosea</taxon>
        <taxon>Eumycetozoa</taxon>
        <taxon>Dictyostelia</taxon>
        <taxon>Dictyosteliales</taxon>
        <taxon>Dictyosteliaceae</taxon>
        <taxon>Dictyostelium</taxon>
    </lineage>
</organism>
<dbReference type="AlphaFoldDB" id="Q54YJ8"/>
<dbReference type="PaxDb" id="44689-DDB0204502"/>
<dbReference type="HOGENOM" id="CLU_2113556_0_0_1"/>
<proteinExistence type="predicted"/>
<gene>
    <name evidence="1" type="ORF">DDB_G0278201</name>
</gene>
<dbReference type="dictyBase" id="DDB_G0278201"/>